<feature type="transmembrane region" description="Helical" evidence="1">
    <location>
        <begin position="63"/>
        <end position="80"/>
    </location>
</feature>
<proteinExistence type="predicted"/>
<sequence>MRVKNASNQKGILRSKALWLHVPRLLLGLQFVVSGTDGFYFLATGENLIHPPATPDARALEEAMLASGFMWPLVKAVNLLGGMSLLLNFRPAFGLAIIMPAITVITLYHLTLNPAGVPAAIVMDLLAGVLAYAYRRNYAPMLA</sequence>
<keyword evidence="1" id="KW-1133">Transmembrane helix</keyword>
<dbReference type="Proteomes" id="UP001597302">
    <property type="component" value="Unassembled WGS sequence"/>
</dbReference>
<protein>
    <recommendedName>
        <fullName evidence="4">DoxX family protein</fullName>
    </recommendedName>
</protein>
<name>A0ABW4DU49_9RHOB</name>
<evidence type="ECO:0000313" key="2">
    <source>
        <dbReference type="EMBL" id="MFD1480158.1"/>
    </source>
</evidence>
<evidence type="ECO:0008006" key="4">
    <source>
        <dbReference type="Google" id="ProtNLM"/>
    </source>
</evidence>
<organism evidence="2 3">
    <name type="scientific">Paracoccus nototheniae</name>
    <dbReference type="NCBI Taxonomy" id="2489002"/>
    <lineage>
        <taxon>Bacteria</taxon>
        <taxon>Pseudomonadati</taxon>
        <taxon>Pseudomonadota</taxon>
        <taxon>Alphaproteobacteria</taxon>
        <taxon>Rhodobacterales</taxon>
        <taxon>Paracoccaceae</taxon>
        <taxon>Paracoccus</taxon>
    </lineage>
</organism>
<keyword evidence="1" id="KW-0472">Membrane</keyword>
<dbReference type="EMBL" id="JBHTOQ010000003">
    <property type="protein sequence ID" value="MFD1480158.1"/>
    <property type="molecule type" value="Genomic_DNA"/>
</dbReference>
<keyword evidence="3" id="KW-1185">Reference proteome</keyword>
<feature type="transmembrane region" description="Helical" evidence="1">
    <location>
        <begin position="116"/>
        <end position="134"/>
    </location>
</feature>
<dbReference type="RefSeq" id="WP_131573135.1">
    <property type="nucleotide sequence ID" value="NZ_CBCSAJ010000006.1"/>
</dbReference>
<accession>A0ABW4DU49</accession>
<feature type="transmembrane region" description="Helical" evidence="1">
    <location>
        <begin position="92"/>
        <end position="110"/>
    </location>
</feature>
<comment type="caution">
    <text evidence="2">The sequence shown here is derived from an EMBL/GenBank/DDBJ whole genome shotgun (WGS) entry which is preliminary data.</text>
</comment>
<feature type="transmembrane region" description="Helical" evidence="1">
    <location>
        <begin position="21"/>
        <end position="43"/>
    </location>
</feature>
<reference evidence="3" key="1">
    <citation type="journal article" date="2019" name="Int. J. Syst. Evol. Microbiol.">
        <title>The Global Catalogue of Microorganisms (GCM) 10K type strain sequencing project: providing services to taxonomists for standard genome sequencing and annotation.</title>
        <authorList>
            <consortium name="The Broad Institute Genomics Platform"/>
            <consortium name="The Broad Institute Genome Sequencing Center for Infectious Disease"/>
            <person name="Wu L."/>
            <person name="Ma J."/>
        </authorList>
    </citation>
    <scope>NUCLEOTIDE SEQUENCE [LARGE SCALE GENOMIC DNA]</scope>
    <source>
        <strain evidence="3">CCM 8875</strain>
    </source>
</reference>
<evidence type="ECO:0000256" key="1">
    <source>
        <dbReference type="SAM" id="Phobius"/>
    </source>
</evidence>
<evidence type="ECO:0000313" key="3">
    <source>
        <dbReference type="Proteomes" id="UP001597302"/>
    </source>
</evidence>
<keyword evidence="1" id="KW-0812">Transmembrane</keyword>
<gene>
    <name evidence="2" type="ORF">ACFQ5P_02495</name>
</gene>